<dbReference type="AlphaFoldDB" id="A0A918XUY5"/>
<evidence type="ECO:0008006" key="3">
    <source>
        <dbReference type="Google" id="ProtNLM"/>
    </source>
</evidence>
<accession>A0A918XUY5</accession>
<protein>
    <recommendedName>
        <fullName evidence="3">PAS domain-containing protein</fullName>
    </recommendedName>
</protein>
<dbReference type="Pfam" id="PF07310">
    <property type="entry name" value="PAS_5"/>
    <property type="match status" value="1"/>
</dbReference>
<dbReference type="InterPro" id="IPR009922">
    <property type="entry name" value="DUF1457"/>
</dbReference>
<reference evidence="1" key="2">
    <citation type="submission" date="2020-09" db="EMBL/GenBank/DDBJ databases">
        <authorList>
            <person name="Sun Q."/>
            <person name="Kim S."/>
        </authorList>
    </citation>
    <scope>NUCLEOTIDE SEQUENCE</scope>
    <source>
        <strain evidence="1">KCTC 42651</strain>
    </source>
</reference>
<dbReference type="EMBL" id="BMZS01000009">
    <property type="protein sequence ID" value="GHD57557.1"/>
    <property type="molecule type" value="Genomic_DNA"/>
</dbReference>
<gene>
    <name evidence="1" type="ORF">GCM10017083_39290</name>
</gene>
<proteinExistence type="predicted"/>
<evidence type="ECO:0000313" key="2">
    <source>
        <dbReference type="Proteomes" id="UP000630353"/>
    </source>
</evidence>
<reference evidence="1" key="1">
    <citation type="journal article" date="2014" name="Int. J. Syst. Evol. Microbiol.">
        <title>Complete genome sequence of Corynebacterium casei LMG S-19264T (=DSM 44701T), isolated from a smear-ripened cheese.</title>
        <authorList>
            <consortium name="US DOE Joint Genome Institute (JGI-PGF)"/>
            <person name="Walter F."/>
            <person name="Albersmeier A."/>
            <person name="Kalinowski J."/>
            <person name="Ruckert C."/>
        </authorList>
    </citation>
    <scope>NUCLEOTIDE SEQUENCE</scope>
    <source>
        <strain evidence="1">KCTC 42651</strain>
    </source>
</reference>
<sequence length="176" mass="20258">MPSTSGTYAGPESDERYIRDLVARVERESTPQKVRLMRYWLSLRDGGYPDYRRFDALDIPDLLGDLAVVEVERPGPRFRFRLYGTRVAEIRGRDLTGLYIGDPGVFPPDLNRLYRQSYVEVMETGRPVFSIVPYEPHRRVVGNYHRLLLPFTDSRRGLGTCDFILLSFQSVPLGLS</sequence>
<name>A0A918XUY5_9PROT</name>
<evidence type="ECO:0000313" key="1">
    <source>
        <dbReference type="EMBL" id="GHD57557.1"/>
    </source>
</evidence>
<organism evidence="1 2">
    <name type="scientific">Thalassobaculum fulvum</name>
    <dbReference type="NCBI Taxonomy" id="1633335"/>
    <lineage>
        <taxon>Bacteria</taxon>
        <taxon>Pseudomonadati</taxon>
        <taxon>Pseudomonadota</taxon>
        <taxon>Alphaproteobacteria</taxon>
        <taxon>Rhodospirillales</taxon>
        <taxon>Thalassobaculaceae</taxon>
        <taxon>Thalassobaculum</taxon>
    </lineage>
</organism>
<comment type="caution">
    <text evidence="1">The sequence shown here is derived from an EMBL/GenBank/DDBJ whole genome shotgun (WGS) entry which is preliminary data.</text>
</comment>
<keyword evidence="2" id="KW-1185">Reference proteome</keyword>
<dbReference type="Proteomes" id="UP000630353">
    <property type="component" value="Unassembled WGS sequence"/>
</dbReference>
<dbReference type="RefSeq" id="WP_189992787.1">
    <property type="nucleotide sequence ID" value="NZ_BMZS01000009.1"/>
</dbReference>